<dbReference type="GO" id="GO:0003676">
    <property type="term" value="F:nucleic acid binding"/>
    <property type="evidence" value="ECO:0007669"/>
    <property type="project" value="InterPro"/>
</dbReference>
<name>A0AAV7KF24_9METZ</name>
<dbReference type="EMBL" id="JAKMXF010000055">
    <property type="protein sequence ID" value="KAI6659699.1"/>
    <property type="molecule type" value="Genomic_DNA"/>
</dbReference>
<dbReference type="InterPro" id="IPR036397">
    <property type="entry name" value="RNaseH_sf"/>
</dbReference>
<reference evidence="1 2" key="1">
    <citation type="journal article" date="2023" name="BMC Biol.">
        <title>The compact genome of the sponge Oopsacas minuta (Hexactinellida) is lacking key metazoan core genes.</title>
        <authorList>
            <person name="Santini S."/>
            <person name="Schenkelaars Q."/>
            <person name="Jourda C."/>
            <person name="Duchesne M."/>
            <person name="Belahbib H."/>
            <person name="Rocher C."/>
            <person name="Selva M."/>
            <person name="Riesgo A."/>
            <person name="Vervoort M."/>
            <person name="Leys S.P."/>
            <person name="Kodjabachian L."/>
            <person name="Le Bivic A."/>
            <person name="Borchiellini C."/>
            <person name="Claverie J.M."/>
            <person name="Renard E."/>
        </authorList>
    </citation>
    <scope>NUCLEOTIDE SEQUENCE [LARGE SCALE GENOMIC DNA]</scope>
    <source>
        <strain evidence="1">SPO-2</strain>
    </source>
</reference>
<dbReference type="InterPro" id="IPR052709">
    <property type="entry name" value="Transposase-MT_Hybrid"/>
</dbReference>
<proteinExistence type="predicted"/>
<dbReference type="Proteomes" id="UP001165289">
    <property type="component" value="Unassembled WGS sequence"/>
</dbReference>
<dbReference type="PANTHER" id="PTHR46060:SF3">
    <property type="entry name" value="PROTEIN GVQW3"/>
    <property type="match status" value="1"/>
</dbReference>
<evidence type="ECO:0000313" key="1">
    <source>
        <dbReference type="EMBL" id="KAI6659699.1"/>
    </source>
</evidence>
<dbReference type="AlphaFoldDB" id="A0AAV7KF24"/>
<protein>
    <submittedName>
        <fullName evidence="1">Transposase</fullName>
    </submittedName>
</protein>
<accession>A0AAV7KF24</accession>
<dbReference type="Gene3D" id="3.30.420.10">
    <property type="entry name" value="Ribonuclease H-like superfamily/Ribonuclease H"/>
    <property type="match status" value="1"/>
</dbReference>
<evidence type="ECO:0000313" key="2">
    <source>
        <dbReference type="Proteomes" id="UP001165289"/>
    </source>
</evidence>
<keyword evidence="2" id="KW-1185">Reference proteome</keyword>
<sequence length="100" mass="11517">MKILIDNASSHTAKLIKNFWDVEGFELLLHPPHSLDLAPCDFWLFAKLKIYLQGKDFNTLQALGTGLHQYFKSILKKSTEICLQVGRKVKTLCICRRELL</sequence>
<gene>
    <name evidence="1" type="ORF">LOD99_14624</name>
</gene>
<dbReference type="PANTHER" id="PTHR46060">
    <property type="entry name" value="MARINER MOS1 TRANSPOSASE-LIKE PROTEIN"/>
    <property type="match status" value="1"/>
</dbReference>
<comment type="caution">
    <text evidence="1">The sequence shown here is derived from an EMBL/GenBank/DDBJ whole genome shotgun (WGS) entry which is preliminary data.</text>
</comment>
<organism evidence="1 2">
    <name type="scientific">Oopsacas minuta</name>
    <dbReference type="NCBI Taxonomy" id="111878"/>
    <lineage>
        <taxon>Eukaryota</taxon>
        <taxon>Metazoa</taxon>
        <taxon>Porifera</taxon>
        <taxon>Hexactinellida</taxon>
        <taxon>Hexasterophora</taxon>
        <taxon>Lyssacinosida</taxon>
        <taxon>Leucopsacidae</taxon>
        <taxon>Oopsacas</taxon>
    </lineage>
</organism>